<dbReference type="InterPro" id="IPR000276">
    <property type="entry name" value="GPCR_Rhodpsn"/>
</dbReference>
<dbReference type="GO" id="GO:0009881">
    <property type="term" value="F:photoreceptor activity"/>
    <property type="evidence" value="ECO:0007669"/>
    <property type="project" value="UniProtKB-KW"/>
</dbReference>
<evidence type="ECO:0000256" key="9">
    <source>
        <dbReference type="ARBA" id="ARBA00023136"/>
    </source>
</evidence>
<keyword evidence="7" id="KW-0157">Chromophore</keyword>
<feature type="domain" description="G-protein coupled receptors family 1 profile" evidence="14">
    <location>
        <begin position="36"/>
        <end position="77"/>
    </location>
</feature>
<feature type="transmembrane region" description="Helical" evidence="13">
    <location>
        <begin position="110"/>
        <end position="133"/>
    </location>
</feature>
<evidence type="ECO:0000256" key="10">
    <source>
        <dbReference type="ARBA" id="ARBA00023170"/>
    </source>
</evidence>
<dbReference type="PANTHER" id="PTHR24240">
    <property type="entry name" value="OPSIN"/>
    <property type="match status" value="1"/>
</dbReference>
<evidence type="ECO:0000256" key="6">
    <source>
        <dbReference type="ARBA" id="ARBA00022989"/>
    </source>
</evidence>
<dbReference type="InterPro" id="IPR017452">
    <property type="entry name" value="GPCR_Rhodpsn_7TM"/>
</dbReference>
<organism evidence="15 16">
    <name type="scientific">Channa striata</name>
    <name type="common">Snakehead murrel</name>
    <name type="synonym">Ophicephalus striatus</name>
    <dbReference type="NCBI Taxonomy" id="64152"/>
    <lineage>
        <taxon>Eukaryota</taxon>
        <taxon>Metazoa</taxon>
        <taxon>Chordata</taxon>
        <taxon>Craniata</taxon>
        <taxon>Vertebrata</taxon>
        <taxon>Euteleostomi</taxon>
        <taxon>Actinopterygii</taxon>
        <taxon>Neopterygii</taxon>
        <taxon>Teleostei</taxon>
        <taxon>Neoteleostei</taxon>
        <taxon>Acanthomorphata</taxon>
        <taxon>Anabantaria</taxon>
        <taxon>Anabantiformes</taxon>
        <taxon>Channoidei</taxon>
        <taxon>Channidae</taxon>
        <taxon>Channa</taxon>
    </lineage>
</organism>
<gene>
    <name evidence="15" type="ORF">Q5P01_022532</name>
</gene>
<keyword evidence="4 13" id="KW-0812">Transmembrane</keyword>
<dbReference type="SUPFAM" id="SSF81321">
    <property type="entry name" value="Family A G protein-coupled receptor-like"/>
    <property type="match status" value="2"/>
</dbReference>
<dbReference type="InterPro" id="IPR027430">
    <property type="entry name" value="Retinal_BS"/>
</dbReference>
<keyword evidence="2" id="KW-0600">Photoreceptor protein</keyword>
<name>A0AA88JCX9_CHASR</name>
<keyword evidence="11" id="KW-0807">Transducer</keyword>
<protein>
    <recommendedName>
        <fullName evidence="14">G-protein coupled receptors family 1 profile domain-containing protein</fullName>
    </recommendedName>
</protein>
<keyword evidence="3" id="KW-0716">Sensory transduction</keyword>
<dbReference type="PRINTS" id="PR00237">
    <property type="entry name" value="GPCRRHODOPSN"/>
</dbReference>
<keyword evidence="6 13" id="KW-1133">Transmembrane helix</keyword>
<evidence type="ECO:0000256" key="7">
    <source>
        <dbReference type="ARBA" id="ARBA00022991"/>
    </source>
</evidence>
<accession>A0AA88JCX9</accession>
<keyword evidence="8" id="KW-0297">G-protein coupled receptor</keyword>
<sequence>MEALDENTAFHSNIPVLMDTAVAVVYSSFGALSLFGNSLLLYACYKKRHRLKPAEYFIINLAVSDLGLTLFLYPLAVTSSFYHSFFAAWSPYAVVSMWAAFGHIDNIPPLAFAVPAMFAKSSTIYNPIIYLILRPNIRRMMRRDLATFCHCCLKFRLCSQRQLKCCSKPKVSVGLRTIQREADQFPSSDSSARPPTTSRNDQTYGKCKDATPRFRHDPQTCGVTNNHSSSQDKHMQKTQSESYEKPQLAIVFSKRTSEIENVHMNVGMTPGYAKAAWS</sequence>
<evidence type="ECO:0000256" key="4">
    <source>
        <dbReference type="ARBA" id="ARBA00022692"/>
    </source>
</evidence>
<evidence type="ECO:0000313" key="16">
    <source>
        <dbReference type="Proteomes" id="UP001187415"/>
    </source>
</evidence>
<feature type="compositionally biased region" description="Polar residues" evidence="12">
    <location>
        <begin position="185"/>
        <end position="203"/>
    </location>
</feature>
<dbReference type="PROSITE" id="PS00238">
    <property type="entry name" value="OPSIN"/>
    <property type="match status" value="1"/>
</dbReference>
<comment type="caution">
    <text evidence="15">The sequence shown here is derived from an EMBL/GenBank/DDBJ whole genome shotgun (WGS) entry which is preliminary data.</text>
</comment>
<feature type="region of interest" description="Disordered" evidence="12">
    <location>
        <begin position="182"/>
        <end position="243"/>
    </location>
</feature>
<evidence type="ECO:0000256" key="1">
    <source>
        <dbReference type="ARBA" id="ARBA00004141"/>
    </source>
</evidence>
<keyword evidence="9 13" id="KW-0472">Membrane</keyword>
<dbReference type="InterPro" id="IPR050125">
    <property type="entry name" value="GPCR_opsins"/>
</dbReference>
<feature type="transmembrane region" description="Helical" evidence="13">
    <location>
        <begin position="20"/>
        <end position="45"/>
    </location>
</feature>
<comment type="subcellular location">
    <subcellularLocation>
        <location evidence="1">Membrane</location>
        <topology evidence="1">Multi-pass membrane protein</topology>
    </subcellularLocation>
</comment>
<dbReference type="PROSITE" id="PS50262">
    <property type="entry name" value="G_PROTEIN_RECEP_F1_2"/>
    <property type="match status" value="1"/>
</dbReference>
<dbReference type="AlphaFoldDB" id="A0AA88JCX9"/>
<evidence type="ECO:0000256" key="2">
    <source>
        <dbReference type="ARBA" id="ARBA00022543"/>
    </source>
</evidence>
<keyword evidence="16" id="KW-1185">Reference proteome</keyword>
<dbReference type="EMBL" id="JAUPFM010000018">
    <property type="protein sequence ID" value="KAK2822467.1"/>
    <property type="molecule type" value="Genomic_DNA"/>
</dbReference>
<evidence type="ECO:0000256" key="13">
    <source>
        <dbReference type="SAM" id="Phobius"/>
    </source>
</evidence>
<keyword evidence="5" id="KW-0681">Retinal protein</keyword>
<reference evidence="15" key="1">
    <citation type="submission" date="2023-07" db="EMBL/GenBank/DDBJ databases">
        <title>Chromosome-level Genome Assembly of Striped Snakehead (Channa striata).</title>
        <authorList>
            <person name="Liu H."/>
        </authorList>
    </citation>
    <scope>NUCLEOTIDE SEQUENCE</scope>
    <source>
        <strain evidence="15">Gz</strain>
        <tissue evidence="15">Muscle</tissue>
    </source>
</reference>
<evidence type="ECO:0000259" key="14">
    <source>
        <dbReference type="PROSITE" id="PS50262"/>
    </source>
</evidence>
<evidence type="ECO:0000256" key="12">
    <source>
        <dbReference type="SAM" id="MobiDB-lite"/>
    </source>
</evidence>
<evidence type="ECO:0000256" key="8">
    <source>
        <dbReference type="ARBA" id="ARBA00023040"/>
    </source>
</evidence>
<dbReference type="Gene3D" id="1.20.1070.10">
    <property type="entry name" value="Rhodopsin 7-helix transmembrane proteins"/>
    <property type="match status" value="2"/>
</dbReference>
<feature type="transmembrane region" description="Helical" evidence="13">
    <location>
        <begin position="57"/>
        <end position="76"/>
    </location>
</feature>
<evidence type="ECO:0000256" key="5">
    <source>
        <dbReference type="ARBA" id="ARBA00022925"/>
    </source>
</evidence>
<dbReference type="Proteomes" id="UP001187415">
    <property type="component" value="Unassembled WGS sequence"/>
</dbReference>
<evidence type="ECO:0000256" key="3">
    <source>
        <dbReference type="ARBA" id="ARBA00022606"/>
    </source>
</evidence>
<evidence type="ECO:0000256" key="11">
    <source>
        <dbReference type="ARBA" id="ARBA00023224"/>
    </source>
</evidence>
<proteinExistence type="predicted"/>
<dbReference type="GO" id="GO:0016020">
    <property type="term" value="C:membrane"/>
    <property type="evidence" value="ECO:0007669"/>
    <property type="project" value="UniProtKB-SubCell"/>
</dbReference>
<evidence type="ECO:0000313" key="15">
    <source>
        <dbReference type="EMBL" id="KAK2822467.1"/>
    </source>
</evidence>
<dbReference type="GO" id="GO:0007602">
    <property type="term" value="P:phototransduction"/>
    <property type="evidence" value="ECO:0007669"/>
    <property type="project" value="UniProtKB-KW"/>
</dbReference>
<dbReference type="GO" id="GO:0004930">
    <property type="term" value="F:G protein-coupled receptor activity"/>
    <property type="evidence" value="ECO:0007669"/>
    <property type="project" value="UniProtKB-KW"/>
</dbReference>
<feature type="compositionally biased region" description="Basic and acidic residues" evidence="12">
    <location>
        <begin position="206"/>
        <end position="218"/>
    </location>
</feature>
<keyword evidence="10" id="KW-0675">Receptor</keyword>